<dbReference type="InterPro" id="IPR013783">
    <property type="entry name" value="Ig-like_fold"/>
</dbReference>
<name>A0A379G5K5_9GAMM</name>
<evidence type="ECO:0000256" key="5">
    <source>
        <dbReference type="ARBA" id="ARBA00023186"/>
    </source>
</evidence>
<dbReference type="EMBL" id="UGUA01000002">
    <property type="protein sequence ID" value="SUC36258.1"/>
    <property type="molecule type" value="Genomic_DNA"/>
</dbReference>
<accession>A0A379G5K5</accession>
<dbReference type="Proteomes" id="UP000255129">
    <property type="component" value="Unassembled WGS sequence"/>
</dbReference>
<keyword evidence="3" id="KW-1029">Fimbrium biogenesis</keyword>
<evidence type="ECO:0000256" key="1">
    <source>
        <dbReference type="ARBA" id="ARBA00009408"/>
    </source>
</evidence>
<keyword evidence="4" id="KW-0732">Signal</keyword>
<evidence type="ECO:0000313" key="8">
    <source>
        <dbReference type="Proteomes" id="UP000255129"/>
    </source>
</evidence>
<gene>
    <name evidence="7" type="primary">matC_2</name>
    <name evidence="7" type="ORF">NCTC12026_02678</name>
</gene>
<evidence type="ECO:0000256" key="4">
    <source>
        <dbReference type="ARBA" id="ARBA00022729"/>
    </source>
</evidence>
<dbReference type="Gene3D" id="2.60.40.10">
    <property type="entry name" value="Immunoglobulins"/>
    <property type="match status" value="1"/>
</dbReference>
<dbReference type="Pfam" id="PF18649">
    <property type="entry name" value="EcpB_C"/>
    <property type="match status" value="1"/>
</dbReference>
<keyword evidence="5" id="KW-0143">Chaperone</keyword>
<dbReference type="AlphaFoldDB" id="A0A379G5K5"/>
<dbReference type="SUPFAM" id="SSF49354">
    <property type="entry name" value="PapD-like"/>
    <property type="match status" value="1"/>
</dbReference>
<dbReference type="InterPro" id="IPR040695">
    <property type="entry name" value="EcpB_C"/>
</dbReference>
<reference evidence="7 8" key="1">
    <citation type="submission" date="2018-06" db="EMBL/GenBank/DDBJ databases">
        <authorList>
            <consortium name="Pathogen Informatics"/>
            <person name="Doyle S."/>
        </authorList>
    </citation>
    <scope>NUCLEOTIDE SEQUENCE [LARGE SCALE GENOMIC DNA]</scope>
    <source>
        <strain evidence="7 8">NCTC12026</strain>
    </source>
</reference>
<dbReference type="InterPro" id="IPR008962">
    <property type="entry name" value="PapD-like_sf"/>
</dbReference>
<evidence type="ECO:0000256" key="3">
    <source>
        <dbReference type="ARBA" id="ARBA00022558"/>
    </source>
</evidence>
<comment type="similarity">
    <text evidence="1">Belongs to the EcpB/EcpE family.</text>
</comment>
<evidence type="ECO:0000256" key="2">
    <source>
        <dbReference type="ARBA" id="ARBA00014241"/>
    </source>
</evidence>
<sequence length="232" mass="25719">MNYMTMKKIIFIAISFFLLPIKTSLAVNVGNITEIISSNEETLAKEIENTVNTARLVNLSIEKIDSPLEGGKIISVNNPNEILSTPANLILPGNAKDVFKIIYQGPKDDNERYYRLNWKDDPIGESGITQSSKSASATTSATISTILVVAPRIEKFKYKYSNSIVSNLGNSSFRVVASGPCLIEKQKEGIDGICRERYYLMPNLAVTLRLVDLNNKKSSVGIWHQGEFIVVK</sequence>
<feature type="domain" description="EcpB C-terminal" evidence="6">
    <location>
        <begin position="156"/>
        <end position="231"/>
    </location>
</feature>
<organism evidence="7 8">
    <name type="scientific">Providencia rustigianii</name>
    <dbReference type="NCBI Taxonomy" id="158850"/>
    <lineage>
        <taxon>Bacteria</taxon>
        <taxon>Pseudomonadati</taxon>
        <taxon>Pseudomonadota</taxon>
        <taxon>Gammaproteobacteria</taxon>
        <taxon>Enterobacterales</taxon>
        <taxon>Morganellaceae</taxon>
        <taxon>Providencia</taxon>
    </lineage>
</organism>
<evidence type="ECO:0000313" key="7">
    <source>
        <dbReference type="EMBL" id="SUC36258.1"/>
    </source>
</evidence>
<protein>
    <recommendedName>
        <fullName evidence="2">Probable fimbrial chaperone EcpB</fullName>
    </recommendedName>
</protein>
<proteinExistence type="inferred from homology"/>
<evidence type="ECO:0000259" key="6">
    <source>
        <dbReference type="Pfam" id="PF18649"/>
    </source>
</evidence>